<feature type="site" description="Electron transfer via tryptophanyl radical" evidence="6">
    <location>
        <position position="457"/>
    </location>
</feature>
<dbReference type="SUPFAM" id="SSF52425">
    <property type="entry name" value="Cryptochrome/photolyase, N-terminal domain"/>
    <property type="match status" value="1"/>
</dbReference>
<keyword evidence="11" id="KW-1185">Reference proteome</keyword>
<evidence type="ECO:0000313" key="10">
    <source>
        <dbReference type="EMBL" id="KAF6000401.1"/>
    </source>
</evidence>
<dbReference type="InterPro" id="IPR005101">
    <property type="entry name" value="Cryptochr/Photolyase_FAD-bd"/>
</dbReference>
<dbReference type="GO" id="GO:0003677">
    <property type="term" value="F:DNA binding"/>
    <property type="evidence" value="ECO:0007669"/>
    <property type="project" value="TreeGrafter"/>
</dbReference>
<accession>A0A7J7IDK3</accession>
<dbReference type="InterPro" id="IPR006050">
    <property type="entry name" value="DNA_photolyase_N"/>
</dbReference>
<protein>
    <recommendedName>
        <fullName evidence="7">Cryptochrome DASH</fullName>
    </recommendedName>
</protein>
<dbReference type="Gene3D" id="3.40.50.620">
    <property type="entry name" value="HUPs"/>
    <property type="match status" value="1"/>
</dbReference>
<evidence type="ECO:0000256" key="6">
    <source>
        <dbReference type="PIRSR" id="PIRSR602081-2"/>
    </source>
</evidence>
<evidence type="ECO:0000259" key="9">
    <source>
        <dbReference type="PROSITE" id="PS51645"/>
    </source>
</evidence>
<feature type="binding site" evidence="5">
    <location>
        <begin position="340"/>
        <end position="347"/>
    </location>
    <ligand>
        <name>FAD</name>
        <dbReference type="ChEBI" id="CHEBI:57692"/>
    </ligand>
</feature>
<feature type="binding site" evidence="5">
    <location>
        <begin position="447"/>
        <end position="449"/>
    </location>
    <ligand>
        <name>FAD</name>
        <dbReference type="ChEBI" id="CHEBI:57692"/>
    </ligand>
</feature>
<evidence type="ECO:0000256" key="4">
    <source>
        <dbReference type="ARBA" id="ARBA00022991"/>
    </source>
</evidence>
<comment type="caution">
    <text evidence="10">The sequence shown here is derived from an EMBL/GenBank/DDBJ whole genome shotgun (WGS) entry which is preliminary data.</text>
</comment>
<comment type="cofactor">
    <cofactor evidence="5 7">
        <name>FAD</name>
        <dbReference type="ChEBI" id="CHEBI:57692"/>
    </cofactor>
    <text evidence="5 7">Binds 1 FAD per subunit.</text>
</comment>
<feature type="domain" description="Photolyase/cryptochrome alpha/beta" evidence="9">
    <location>
        <begin position="8"/>
        <end position="163"/>
    </location>
</feature>
<dbReference type="GO" id="GO:0003904">
    <property type="term" value="F:deoxyribodipyrimidine photo-lyase activity"/>
    <property type="evidence" value="ECO:0007669"/>
    <property type="project" value="TreeGrafter"/>
</dbReference>
<reference evidence="10 11" key="1">
    <citation type="journal article" date="2020" name="J. Phycol.">
        <title>Comparative genome analysis reveals Cyanidiococcus gen. nov., a new extremophilic red algal genus sister to Cyanidioschyzon (Cyanidioschyzonaceae, Rhodophyta).</title>
        <authorList>
            <person name="Liu S.-L."/>
            <person name="Chiang Y.-R."/>
            <person name="Yoon H.S."/>
            <person name="Fu H.-Y."/>
        </authorList>
    </citation>
    <scope>NUCLEOTIDE SEQUENCE [LARGE SCALE GENOMIC DNA]</scope>
    <source>
        <strain evidence="10 11">THAL066</strain>
    </source>
</reference>
<dbReference type="GO" id="GO:0000719">
    <property type="term" value="P:photoreactive repair"/>
    <property type="evidence" value="ECO:0007669"/>
    <property type="project" value="TreeGrafter"/>
</dbReference>
<evidence type="ECO:0000313" key="11">
    <source>
        <dbReference type="Proteomes" id="UP000530660"/>
    </source>
</evidence>
<evidence type="ECO:0000256" key="8">
    <source>
        <dbReference type="SAM" id="MobiDB-lite"/>
    </source>
</evidence>
<dbReference type="AlphaFoldDB" id="A0A7J7IDK3"/>
<gene>
    <name evidence="10" type="primary">CRY3</name>
    <name evidence="10" type="ORF">F1559_000760</name>
</gene>
<evidence type="ECO:0000256" key="5">
    <source>
        <dbReference type="PIRSR" id="PIRSR602081-1"/>
    </source>
</evidence>
<dbReference type="InterPro" id="IPR002081">
    <property type="entry name" value="Cryptochrome/DNA_photolyase_1"/>
</dbReference>
<feature type="region of interest" description="Disordered" evidence="8">
    <location>
        <begin position="531"/>
        <end position="602"/>
    </location>
</feature>
<dbReference type="EMBL" id="VWRR01000020">
    <property type="protein sequence ID" value="KAF6000401.1"/>
    <property type="molecule type" value="Genomic_DNA"/>
</dbReference>
<name>A0A7J7IDK3_9RHOD</name>
<dbReference type="Pfam" id="PF03441">
    <property type="entry name" value="FAD_binding_7"/>
    <property type="match status" value="1"/>
</dbReference>
<dbReference type="NCBIfam" id="TIGR02765">
    <property type="entry name" value="crypto_DASH"/>
    <property type="match status" value="1"/>
</dbReference>
<proteinExistence type="inferred from homology"/>
<dbReference type="Proteomes" id="UP000530660">
    <property type="component" value="Unassembled WGS sequence"/>
</dbReference>
<feature type="site" description="Electron transfer via tryptophanyl radical" evidence="6">
    <location>
        <position position="434"/>
    </location>
</feature>
<dbReference type="PANTHER" id="PTHR11455">
    <property type="entry name" value="CRYPTOCHROME"/>
    <property type="match status" value="1"/>
</dbReference>
<keyword evidence="4 7" id="KW-0157">Chromophore</keyword>
<dbReference type="Pfam" id="PF00875">
    <property type="entry name" value="DNA_photolyase"/>
    <property type="match status" value="1"/>
</dbReference>
<organism evidence="10 11">
    <name type="scientific">Cyanidiococcus yangmingshanensis</name>
    <dbReference type="NCBI Taxonomy" id="2690220"/>
    <lineage>
        <taxon>Eukaryota</taxon>
        <taxon>Rhodophyta</taxon>
        <taxon>Bangiophyceae</taxon>
        <taxon>Cyanidiales</taxon>
        <taxon>Cyanidiaceae</taxon>
        <taxon>Cyanidiococcus</taxon>
    </lineage>
</organism>
<comment type="function">
    <text evidence="7">May have a photoreceptor function.</text>
</comment>
<dbReference type="Gene3D" id="1.10.579.10">
    <property type="entry name" value="DNA Cyclobutane Dipyrimidine Photolyase, subunit A, domain 3"/>
    <property type="match status" value="1"/>
</dbReference>
<dbReference type="Gene3D" id="1.25.40.80">
    <property type="match status" value="1"/>
</dbReference>
<evidence type="ECO:0000256" key="3">
    <source>
        <dbReference type="ARBA" id="ARBA00022827"/>
    </source>
</evidence>
<dbReference type="PROSITE" id="PS51645">
    <property type="entry name" value="PHR_CRY_ALPHA_BETA"/>
    <property type="match status" value="1"/>
</dbReference>
<evidence type="ECO:0000256" key="1">
    <source>
        <dbReference type="ARBA" id="ARBA00005862"/>
    </source>
</evidence>
<evidence type="ECO:0000256" key="2">
    <source>
        <dbReference type="ARBA" id="ARBA00022630"/>
    </source>
</evidence>
<dbReference type="InterPro" id="IPR014133">
    <property type="entry name" value="Cry_DASH"/>
</dbReference>
<comment type="similarity">
    <text evidence="1 7">Belongs to the DNA photolyase class-1 family.</text>
</comment>
<keyword evidence="2 5" id="KW-0285">Flavoprotein</keyword>
<evidence type="ECO:0000256" key="7">
    <source>
        <dbReference type="RuleBase" id="RU367151"/>
    </source>
</evidence>
<feature type="binding site" evidence="5">
    <location>
        <position position="285"/>
    </location>
    <ligand>
        <name>FAD</name>
        <dbReference type="ChEBI" id="CHEBI:57692"/>
    </ligand>
</feature>
<dbReference type="OrthoDB" id="435881at2759"/>
<dbReference type="GO" id="GO:0071949">
    <property type="term" value="F:FAD binding"/>
    <property type="evidence" value="ECO:0007669"/>
    <property type="project" value="TreeGrafter"/>
</dbReference>
<feature type="binding site" evidence="5">
    <location>
        <begin position="298"/>
        <end position="302"/>
    </location>
    <ligand>
        <name>FAD</name>
        <dbReference type="ChEBI" id="CHEBI:57692"/>
    </ligand>
</feature>
<feature type="site" description="Electron transfer via tryptophanyl radical" evidence="6">
    <location>
        <position position="381"/>
    </location>
</feature>
<sequence>MFRRGMQSWGLVWFRNDLRLRDHEAFVTACKEHDGRVIPIYVFDGRQVGPGAKTAVGGFSKCSTPRAQFLLDAVQDLEDTLRQRYHGMQLIIYQNAYPEEVIPALITRLGSEKRVHITAVYYHQEVCVEEKAVEEALKVSLTNLYGHENATAVACRALRGSSTLYHPDDLPPTASVAALPPVFTTWRKLVERCGRVRAPLAMVEPSQVHPLPFSIPCDRVPSSVRDLIGENCEQERFRQQLTWSLPTFSDMRMDARNAFPFRGGETASQERLQAYTFGSDAIARYKETRNGLVGTEYSTKWSPYLAIGNITPRQIYHTLRQYEEMRPEKKGVSTYWAVFELEWRDFFRFAAMRYGNALFWRSGLRAVIQFELDKLSKHRRWRQDPVMLKTWQCGLTGFPFVDANQRELLATGWMSNRGRQNVASFLAKDLELDWRLGAEWFESLLLDYDPCSNYGNWQYCAGVGLDPRADRHFDVIRQARMYDPDGTFMAQWLPELASCTNWFDIPRIHSQYPHYPRPVVSQLNRGRKQIDAGFADRPKQVASEGSSQDRRRKPLAGARQREPRWMRRTHSGPADTMDTKTSSSEAKQTVLDHFGWSSKQRR</sequence>
<comment type="cofactor">
    <cofactor evidence="7">
        <name>(6R)-5,10-methylene-5,6,7,8-tetrahydrofolate</name>
        <dbReference type="ChEBI" id="CHEBI:15636"/>
    </cofactor>
    <text evidence="7">Binds 1 5,10-methenyltetrahydrofolate (MTHF) per subunit.</text>
</comment>
<dbReference type="InterPro" id="IPR014729">
    <property type="entry name" value="Rossmann-like_a/b/a_fold"/>
</dbReference>
<dbReference type="PANTHER" id="PTHR11455:SF22">
    <property type="entry name" value="CRYPTOCHROME DASH"/>
    <property type="match status" value="1"/>
</dbReference>
<dbReference type="InterPro" id="IPR036155">
    <property type="entry name" value="Crypto/Photolyase_N_sf"/>
</dbReference>
<dbReference type="SUPFAM" id="SSF48173">
    <property type="entry name" value="Cryptochrome/photolyase FAD-binding domain"/>
    <property type="match status" value="1"/>
</dbReference>
<dbReference type="PRINTS" id="PR00147">
    <property type="entry name" value="DNAPHOTLYASE"/>
</dbReference>
<dbReference type="InterPro" id="IPR036134">
    <property type="entry name" value="Crypto/Photolyase_FAD-like_sf"/>
</dbReference>
<keyword evidence="3 5" id="KW-0274">FAD</keyword>